<dbReference type="AlphaFoldDB" id="A0A964W452"/>
<dbReference type="InterPro" id="IPR050807">
    <property type="entry name" value="TransReg_Diox_bact_type"/>
</dbReference>
<dbReference type="EMBL" id="WSRQ01000041">
    <property type="protein sequence ID" value="MVX65902.1"/>
    <property type="molecule type" value="Genomic_DNA"/>
</dbReference>
<dbReference type="PROSITE" id="PS50943">
    <property type="entry name" value="HTH_CROC1"/>
    <property type="match status" value="1"/>
</dbReference>
<evidence type="ECO:0000259" key="3">
    <source>
        <dbReference type="PROSITE" id="PS50943"/>
    </source>
</evidence>
<protein>
    <submittedName>
        <fullName evidence="4">Helix-turn-helix domain-containing protein</fullName>
    </submittedName>
</protein>
<dbReference type="PANTHER" id="PTHR46797:SF1">
    <property type="entry name" value="METHYLPHOSPHONATE SYNTHASE"/>
    <property type="match status" value="1"/>
</dbReference>
<gene>
    <name evidence="4" type="ORF">GKZ28_19680</name>
</gene>
<name>A0A964W452_9CLOT</name>
<dbReference type="RefSeq" id="WP_160360561.1">
    <property type="nucleotide sequence ID" value="NZ_WSRQ01000041.1"/>
</dbReference>
<dbReference type="CDD" id="cd00093">
    <property type="entry name" value="HTH_XRE"/>
    <property type="match status" value="1"/>
</dbReference>
<dbReference type="GO" id="GO:0003700">
    <property type="term" value="F:DNA-binding transcription factor activity"/>
    <property type="evidence" value="ECO:0007669"/>
    <property type="project" value="TreeGrafter"/>
</dbReference>
<dbReference type="Gene3D" id="1.10.260.40">
    <property type="entry name" value="lambda repressor-like DNA-binding domains"/>
    <property type="match status" value="1"/>
</dbReference>
<keyword evidence="2" id="KW-0175">Coiled coil</keyword>
<organism evidence="4 5">
    <name type="scientific">Clostridium chromiireducens</name>
    <dbReference type="NCBI Taxonomy" id="225345"/>
    <lineage>
        <taxon>Bacteria</taxon>
        <taxon>Bacillati</taxon>
        <taxon>Bacillota</taxon>
        <taxon>Clostridia</taxon>
        <taxon>Eubacteriales</taxon>
        <taxon>Clostridiaceae</taxon>
        <taxon>Clostridium</taxon>
    </lineage>
</organism>
<feature type="domain" description="HTH cro/C1-type" evidence="3">
    <location>
        <begin position="7"/>
        <end position="61"/>
    </location>
</feature>
<dbReference type="SUPFAM" id="SSF47413">
    <property type="entry name" value="lambda repressor-like DNA-binding domains"/>
    <property type="match status" value="1"/>
</dbReference>
<dbReference type="Proteomes" id="UP000656077">
    <property type="component" value="Unassembled WGS sequence"/>
</dbReference>
<keyword evidence="1" id="KW-0238">DNA-binding</keyword>
<feature type="coiled-coil region" evidence="2">
    <location>
        <begin position="82"/>
        <end position="109"/>
    </location>
</feature>
<dbReference type="SMART" id="SM00530">
    <property type="entry name" value="HTH_XRE"/>
    <property type="match status" value="1"/>
</dbReference>
<evidence type="ECO:0000256" key="2">
    <source>
        <dbReference type="SAM" id="Coils"/>
    </source>
</evidence>
<evidence type="ECO:0000313" key="4">
    <source>
        <dbReference type="EMBL" id="MVX65902.1"/>
    </source>
</evidence>
<dbReference type="GO" id="GO:0003677">
    <property type="term" value="F:DNA binding"/>
    <property type="evidence" value="ECO:0007669"/>
    <property type="project" value="UniProtKB-KW"/>
</dbReference>
<evidence type="ECO:0000256" key="1">
    <source>
        <dbReference type="ARBA" id="ARBA00023125"/>
    </source>
</evidence>
<comment type="caution">
    <text evidence="4">The sequence shown here is derived from an EMBL/GenBank/DDBJ whole genome shotgun (WGS) entry which is preliminary data.</text>
</comment>
<sequence>MILGKKIKLYRNKLNLSQEELAKRCNLSRNAIYNYENNKRTPTISVLIEIAKNLDVSPTDLLNDIYNVGTFSNELETIKLVDKNLNNTINEEKENITNSELKIDELYDKYFLDLFKWKTSNITYHDYFKFILSSCPLTKTNHLTEEDLNELSVLFYRLLTLKVHERNELQSIYIKEQPIRN</sequence>
<reference evidence="4" key="1">
    <citation type="submission" date="2019-12" db="EMBL/GenBank/DDBJ databases">
        <title>Microbes associate with the intestines of laboratory mice.</title>
        <authorList>
            <person name="Navarre W."/>
            <person name="Wong E."/>
        </authorList>
    </citation>
    <scope>NUCLEOTIDE SEQUENCE</scope>
    <source>
        <strain evidence="4">NM79_F5</strain>
    </source>
</reference>
<evidence type="ECO:0000313" key="5">
    <source>
        <dbReference type="Proteomes" id="UP000656077"/>
    </source>
</evidence>
<proteinExistence type="predicted"/>
<dbReference type="GO" id="GO:0005829">
    <property type="term" value="C:cytosol"/>
    <property type="evidence" value="ECO:0007669"/>
    <property type="project" value="TreeGrafter"/>
</dbReference>
<dbReference type="InterPro" id="IPR010982">
    <property type="entry name" value="Lambda_DNA-bd_dom_sf"/>
</dbReference>
<dbReference type="PANTHER" id="PTHR46797">
    <property type="entry name" value="HTH-TYPE TRANSCRIPTIONAL REGULATOR"/>
    <property type="match status" value="1"/>
</dbReference>
<dbReference type="InterPro" id="IPR001387">
    <property type="entry name" value="Cro/C1-type_HTH"/>
</dbReference>
<dbReference type="Pfam" id="PF01381">
    <property type="entry name" value="HTH_3"/>
    <property type="match status" value="1"/>
</dbReference>
<accession>A0A964W452</accession>